<protein>
    <submittedName>
        <fullName evidence="1">Uncharacterized protein</fullName>
    </submittedName>
</protein>
<dbReference type="InterPro" id="IPR006524">
    <property type="entry name" value="ArpU-like"/>
</dbReference>
<gene>
    <name evidence="1" type="ORF">H9564_02315</name>
</gene>
<dbReference type="NCBIfam" id="TIGR01637">
    <property type="entry name" value="phage_arpU"/>
    <property type="match status" value="1"/>
</dbReference>
<dbReference type="RefSeq" id="WP_191683939.1">
    <property type="nucleotide sequence ID" value="NZ_JACSQW010000004.1"/>
</dbReference>
<dbReference type="Proteomes" id="UP000616837">
    <property type="component" value="Unassembled WGS sequence"/>
</dbReference>
<reference evidence="1 2" key="1">
    <citation type="submission" date="2020-08" db="EMBL/GenBank/DDBJ databases">
        <title>A Genomic Blueprint of the Chicken Gut Microbiome.</title>
        <authorList>
            <person name="Gilroy R."/>
            <person name="Ravi A."/>
            <person name="Getino M."/>
            <person name="Pursley I."/>
            <person name="Horton D.L."/>
            <person name="Alikhan N.-F."/>
            <person name="Baker D."/>
            <person name="Gharbi K."/>
            <person name="Hall N."/>
            <person name="Watson M."/>
            <person name="Adriaenssens E.M."/>
            <person name="Foster-Nyarko E."/>
            <person name="Jarju S."/>
            <person name="Secka A."/>
            <person name="Antonio M."/>
            <person name="Oren A."/>
            <person name="Chaudhuri R."/>
            <person name="La Ragione R.M."/>
            <person name="Hildebrand F."/>
            <person name="Pallen M.J."/>
        </authorList>
    </citation>
    <scope>NUCLEOTIDE SEQUENCE [LARGE SCALE GENOMIC DNA]</scope>
    <source>
        <strain evidence="1 2">Sa3CUN2</strain>
    </source>
</reference>
<keyword evidence="2" id="KW-1185">Reference proteome</keyword>
<evidence type="ECO:0000313" key="2">
    <source>
        <dbReference type="Proteomes" id="UP000616837"/>
    </source>
</evidence>
<sequence>MVALFDELDVDETYHAVRWFFYERLPEIKRKAGAWGDYSSPSIDGMPKAPSAGNGSERRMINHSRYASALYAVRYAIKGCSLTSQKIIQLKYIDELPNWKIKNQIGYKGNGTYNKLVKQAALEFADCIEPACDYYSVEEKIIPDLHAKFGTKMGQNGAKEGSNWGHHEATL</sequence>
<comment type="caution">
    <text evidence="1">The sequence shown here is derived from an EMBL/GenBank/DDBJ whole genome shotgun (WGS) entry which is preliminary data.</text>
</comment>
<accession>A0ABR8PBA9</accession>
<organism evidence="1 2">
    <name type="scientific">Limosilactobacillus avistercoris</name>
    <dbReference type="NCBI Taxonomy" id="2762243"/>
    <lineage>
        <taxon>Bacteria</taxon>
        <taxon>Bacillati</taxon>
        <taxon>Bacillota</taxon>
        <taxon>Bacilli</taxon>
        <taxon>Lactobacillales</taxon>
        <taxon>Lactobacillaceae</taxon>
        <taxon>Limosilactobacillus</taxon>
    </lineage>
</organism>
<evidence type="ECO:0000313" key="1">
    <source>
        <dbReference type="EMBL" id="MBD7894566.1"/>
    </source>
</evidence>
<proteinExistence type="predicted"/>
<dbReference type="EMBL" id="JACSQW010000004">
    <property type="protein sequence ID" value="MBD7894566.1"/>
    <property type="molecule type" value="Genomic_DNA"/>
</dbReference>
<name>A0ABR8PBA9_9LACO</name>